<evidence type="ECO:0000313" key="2">
    <source>
        <dbReference type="EnsemblPlants" id="KEH18556"/>
    </source>
</evidence>
<name>A0A072TMW4_MEDTR</name>
<reference evidence="1 3" key="1">
    <citation type="journal article" date="2011" name="Nature">
        <title>The Medicago genome provides insight into the evolution of rhizobial symbioses.</title>
        <authorList>
            <person name="Young N.D."/>
            <person name="Debelle F."/>
            <person name="Oldroyd G.E."/>
            <person name="Geurts R."/>
            <person name="Cannon S.B."/>
            <person name="Udvardi M.K."/>
            <person name="Benedito V.A."/>
            <person name="Mayer K.F."/>
            <person name="Gouzy J."/>
            <person name="Schoof H."/>
            <person name="Van de Peer Y."/>
            <person name="Proost S."/>
            <person name="Cook D.R."/>
            <person name="Meyers B.C."/>
            <person name="Spannagl M."/>
            <person name="Cheung F."/>
            <person name="De Mita S."/>
            <person name="Krishnakumar V."/>
            <person name="Gundlach H."/>
            <person name="Zhou S."/>
            <person name="Mudge J."/>
            <person name="Bharti A.K."/>
            <person name="Murray J.D."/>
            <person name="Naoumkina M.A."/>
            <person name="Rosen B."/>
            <person name="Silverstein K.A."/>
            <person name="Tang H."/>
            <person name="Rombauts S."/>
            <person name="Zhao P.X."/>
            <person name="Zhou P."/>
            <person name="Barbe V."/>
            <person name="Bardou P."/>
            <person name="Bechner M."/>
            <person name="Bellec A."/>
            <person name="Berger A."/>
            <person name="Berges H."/>
            <person name="Bidwell S."/>
            <person name="Bisseling T."/>
            <person name="Choisne N."/>
            <person name="Couloux A."/>
            <person name="Denny R."/>
            <person name="Deshpande S."/>
            <person name="Dai X."/>
            <person name="Doyle J.J."/>
            <person name="Dudez A.M."/>
            <person name="Farmer A.D."/>
            <person name="Fouteau S."/>
            <person name="Franken C."/>
            <person name="Gibelin C."/>
            <person name="Gish J."/>
            <person name="Goldstein S."/>
            <person name="Gonzalez A.J."/>
            <person name="Green P.J."/>
            <person name="Hallab A."/>
            <person name="Hartog M."/>
            <person name="Hua A."/>
            <person name="Humphray S.J."/>
            <person name="Jeong D.H."/>
            <person name="Jing Y."/>
            <person name="Jocker A."/>
            <person name="Kenton S.M."/>
            <person name="Kim D.J."/>
            <person name="Klee K."/>
            <person name="Lai H."/>
            <person name="Lang C."/>
            <person name="Lin S."/>
            <person name="Macmil S.L."/>
            <person name="Magdelenat G."/>
            <person name="Matthews L."/>
            <person name="McCorrison J."/>
            <person name="Monaghan E.L."/>
            <person name="Mun J.H."/>
            <person name="Najar F.Z."/>
            <person name="Nicholson C."/>
            <person name="Noirot C."/>
            <person name="O'Bleness M."/>
            <person name="Paule C.R."/>
            <person name="Poulain J."/>
            <person name="Prion F."/>
            <person name="Qin B."/>
            <person name="Qu C."/>
            <person name="Retzel E.F."/>
            <person name="Riddle C."/>
            <person name="Sallet E."/>
            <person name="Samain S."/>
            <person name="Samson N."/>
            <person name="Sanders I."/>
            <person name="Saurat O."/>
            <person name="Scarpelli C."/>
            <person name="Schiex T."/>
            <person name="Segurens B."/>
            <person name="Severin A.J."/>
            <person name="Sherrier D.J."/>
            <person name="Shi R."/>
            <person name="Sims S."/>
            <person name="Singer S.R."/>
            <person name="Sinharoy S."/>
            <person name="Sterck L."/>
            <person name="Viollet A."/>
            <person name="Wang B.B."/>
            <person name="Wang K."/>
            <person name="Wang M."/>
            <person name="Wang X."/>
            <person name="Warfsmann J."/>
            <person name="Weissenbach J."/>
            <person name="White D.D."/>
            <person name="White J.D."/>
            <person name="Wiley G.B."/>
            <person name="Wincker P."/>
            <person name="Xing Y."/>
            <person name="Yang L."/>
            <person name="Yao Z."/>
            <person name="Ying F."/>
            <person name="Zhai J."/>
            <person name="Zhou L."/>
            <person name="Zuber A."/>
            <person name="Denarie J."/>
            <person name="Dixon R.A."/>
            <person name="May G.D."/>
            <person name="Schwartz D.C."/>
            <person name="Rogers J."/>
            <person name="Quetier F."/>
            <person name="Town C.D."/>
            <person name="Roe B.A."/>
        </authorList>
    </citation>
    <scope>NUCLEOTIDE SEQUENCE [LARGE SCALE GENOMIC DNA]</scope>
    <source>
        <strain evidence="1">A17</strain>
        <strain evidence="2 3">cv. Jemalong A17</strain>
    </source>
</reference>
<keyword evidence="3" id="KW-1185">Reference proteome</keyword>
<organism evidence="1 3">
    <name type="scientific">Medicago truncatula</name>
    <name type="common">Barrel medic</name>
    <name type="synonym">Medicago tribuloides</name>
    <dbReference type="NCBI Taxonomy" id="3880"/>
    <lineage>
        <taxon>Eukaryota</taxon>
        <taxon>Viridiplantae</taxon>
        <taxon>Streptophyta</taxon>
        <taxon>Embryophyta</taxon>
        <taxon>Tracheophyta</taxon>
        <taxon>Spermatophyta</taxon>
        <taxon>Magnoliopsida</taxon>
        <taxon>eudicotyledons</taxon>
        <taxon>Gunneridae</taxon>
        <taxon>Pentapetalae</taxon>
        <taxon>rosids</taxon>
        <taxon>fabids</taxon>
        <taxon>Fabales</taxon>
        <taxon>Fabaceae</taxon>
        <taxon>Papilionoideae</taxon>
        <taxon>50 kb inversion clade</taxon>
        <taxon>NPAAA clade</taxon>
        <taxon>Hologalegina</taxon>
        <taxon>IRL clade</taxon>
        <taxon>Trifolieae</taxon>
        <taxon>Medicago</taxon>
    </lineage>
</organism>
<evidence type="ECO:0000313" key="3">
    <source>
        <dbReference type="Proteomes" id="UP000002051"/>
    </source>
</evidence>
<dbReference type="Proteomes" id="UP000002051">
    <property type="component" value="Chromosome 8"/>
</dbReference>
<reference evidence="1 3" key="2">
    <citation type="journal article" date="2014" name="BMC Genomics">
        <title>An improved genome release (version Mt4.0) for the model legume Medicago truncatula.</title>
        <authorList>
            <person name="Tang H."/>
            <person name="Krishnakumar V."/>
            <person name="Bidwell S."/>
            <person name="Rosen B."/>
            <person name="Chan A."/>
            <person name="Zhou S."/>
            <person name="Gentzbittel L."/>
            <person name="Childs K.L."/>
            <person name="Yandell M."/>
            <person name="Gundlach H."/>
            <person name="Mayer K.F."/>
            <person name="Schwartz D.C."/>
            <person name="Town C.D."/>
        </authorList>
    </citation>
    <scope>GENOME REANNOTATION</scope>
    <source>
        <strain evidence="1">A17</strain>
        <strain evidence="2 3">cv. Jemalong A17</strain>
    </source>
</reference>
<dbReference type="EnsemblPlants" id="KEH18556">
    <property type="protein sequence ID" value="KEH18556"/>
    <property type="gene ID" value="MTR_8g024090"/>
</dbReference>
<proteinExistence type="predicted"/>
<dbReference type="AlphaFoldDB" id="A0A072TMW4"/>
<protein>
    <submittedName>
        <fullName evidence="1 2">Uncharacterized protein</fullName>
    </submittedName>
</protein>
<reference evidence="2" key="3">
    <citation type="submission" date="2015-04" db="UniProtKB">
        <authorList>
            <consortium name="EnsemblPlants"/>
        </authorList>
    </citation>
    <scope>IDENTIFICATION</scope>
    <source>
        <strain evidence="2">cv. Jemalong A17</strain>
    </source>
</reference>
<dbReference type="HOGENOM" id="CLU_3109482_0_0_1"/>
<sequence length="51" mass="5863">MSEAVNYRWSVPPTKLRLPTSLISLSFRHAMEVHTLFQDKVTNFLLSTLSV</sequence>
<accession>A0A072TMW4</accession>
<evidence type="ECO:0000313" key="1">
    <source>
        <dbReference type="EMBL" id="KEH18556.1"/>
    </source>
</evidence>
<gene>
    <name evidence="1" type="ordered locus">MTR_8g024090</name>
</gene>
<dbReference type="EMBL" id="CM001224">
    <property type="protein sequence ID" value="KEH18556.1"/>
    <property type="molecule type" value="Genomic_DNA"/>
</dbReference>